<name>A0A066YRI2_9ACTN</name>
<dbReference type="HOGENOM" id="CLU_2496497_0_0_11"/>
<dbReference type="eggNOG" id="ENOG5031UMA">
    <property type="taxonomic scope" value="Bacteria"/>
</dbReference>
<dbReference type="OrthoDB" id="3431977at2"/>
<sequence>MTWSWEYLPNEQHVTAGTPTDFLAAVEQRAAELVRAAEALYLDGTSYQGSGEPMRYLDVAGGLVAYYIVPRLELVVVCQLTPPPTP</sequence>
<reference evidence="1 2" key="1">
    <citation type="submission" date="2014-05" db="EMBL/GenBank/DDBJ databases">
        <title>Draft Genome Sequence of Kitasatospora cheerisanensis KCTC 2395.</title>
        <authorList>
            <person name="Nam D.H."/>
        </authorList>
    </citation>
    <scope>NUCLEOTIDE SEQUENCE [LARGE SCALE GENOMIC DNA]</scope>
    <source>
        <strain evidence="1 2">KCTC 2395</strain>
    </source>
</reference>
<dbReference type="RefSeq" id="WP_051654107.1">
    <property type="nucleotide sequence ID" value="NZ_KK853998.1"/>
</dbReference>
<dbReference type="EMBL" id="JNBY01000172">
    <property type="protein sequence ID" value="KDN80545.1"/>
    <property type="molecule type" value="Genomic_DNA"/>
</dbReference>
<organism evidence="1 2">
    <name type="scientific">Kitasatospora cheerisanensis KCTC 2395</name>
    <dbReference type="NCBI Taxonomy" id="1348663"/>
    <lineage>
        <taxon>Bacteria</taxon>
        <taxon>Bacillati</taxon>
        <taxon>Actinomycetota</taxon>
        <taxon>Actinomycetes</taxon>
        <taxon>Kitasatosporales</taxon>
        <taxon>Streptomycetaceae</taxon>
        <taxon>Kitasatospora</taxon>
    </lineage>
</organism>
<evidence type="ECO:0000313" key="2">
    <source>
        <dbReference type="Proteomes" id="UP000027178"/>
    </source>
</evidence>
<dbReference type="Proteomes" id="UP000027178">
    <property type="component" value="Unassembled WGS sequence"/>
</dbReference>
<protein>
    <submittedName>
        <fullName evidence="1">Uncharacterized protein</fullName>
    </submittedName>
</protein>
<proteinExistence type="predicted"/>
<evidence type="ECO:0000313" key="1">
    <source>
        <dbReference type="EMBL" id="KDN80545.1"/>
    </source>
</evidence>
<gene>
    <name evidence="1" type="ORF">KCH_76920</name>
</gene>
<comment type="caution">
    <text evidence="1">The sequence shown here is derived from an EMBL/GenBank/DDBJ whole genome shotgun (WGS) entry which is preliminary data.</text>
</comment>
<accession>A0A066YRI2</accession>
<dbReference type="PATRIC" id="fig|1348663.4.peg.7431"/>
<dbReference type="AlphaFoldDB" id="A0A066YRI2"/>
<keyword evidence="2" id="KW-1185">Reference proteome</keyword>